<dbReference type="KEGG" id="cvr:CHLNCDRAFT_133204"/>
<dbReference type="InterPro" id="IPR014953">
    <property type="entry name" value="DUF1824"/>
</dbReference>
<dbReference type="OMA" id="CYVSRYD"/>
<feature type="signal peptide" evidence="1">
    <location>
        <begin position="1"/>
        <end position="24"/>
    </location>
</feature>
<gene>
    <name evidence="2" type="ORF">CHLNCDRAFT_133204</name>
</gene>
<reference evidence="2 3" key="1">
    <citation type="journal article" date="2010" name="Plant Cell">
        <title>The Chlorella variabilis NC64A genome reveals adaptation to photosymbiosis, coevolution with viruses, and cryptic sex.</title>
        <authorList>
            <person name="Blanc G."/>
            <person name="Duncan G."/>
            <person name="Agarkova I."/>
            <person name="Borodovsky M."/>
            <person name="Gurnon J."/>
            <person name="Kuo A."/>
            <person name="Lindquist E."/>
            <person name="Lucas S."/>
            <person name="Pangilinan J."/>
            <person name="Polle J."/>
            <person name="Salamov A."/>
            <person name="Terry A."/>
            <person name="Yamada T."/>
            <person name="Dunigan D.D."/>
            <person name="Grigoriev I.V."/>
            <person name="Claverie J.M."/>
            <person name="Van Etten J.L."/>
        </authorList>
    </citation>
    <scope>NUCLEOTIDE SEQUENCE [LARGE SCALE GENOMIC DNA]</scope>
    <source>
        <strain evidence="2 3">NC64A</strain>
    </source>
</reference>
<keyword evidence="3" id="KW-1185">Reference proteome</keyword>
<dbReference type="STRING" id="554065.E1Z2L3"/>
<evidence type="ECO:0000256" key="1">
    <source>
        <dbReference type="SAM" id="SignalP"/>
    </source>
</evidence>
<dbReference type="Gene3D" id="3.30.360.10">
    <property type="entry name" value="Dihydrodipicolinate Reductase, domain 2"/>
    <property type="match status" value="1"/>
</dbReference>
<proteinExistence type="predicted"/>
<protein>
    <submittedName>
        <fullName evidence="2">Uncharacterized protein</fullName>
    </submittedName>
</protein>
<evidence type="ECO:0000313" key="3">
    <source>
        <dbReference type="Proteomes" id="UP000008141"/>
    </source>
</evidence>
<dbReference type="Proteomes" id="UP000008141">
    <property type="component" value="Unassembled WGS sequence"/>
</dbReference>
<accession>E1Z2L3</accession>
<dbReference type="Pfam" id="PF08854">
    <property type="entry name" value="DUF1824"/>
    <property type="match status" value="1"/>
</dbReference>
<dbReference type="EMBL" id="GL433835">
    <property type="protein sequence ID" value="EFN60018.1"/>
    <property type="molecule type" value="Genomic_DNA"/>
</dbReference>
<dbReference type="GeneID" id="17359511"/>
<dbReference type="OrthoDB" id="536772at2759"/>
<sequence length="202" mass="21455">MRRRRAAAATAATWQLHTAGTALAFEATVASIASPASKGFTTVAVEDAWALLQEFSAKEARGLAQTFLDSRDKRQRLRDALLVAAAAPYVPAGWKPEAADSMVLLGVMASDVRLAVRALRDYCQALGVPFKMPESRVPGVAAAPAIAGPAYVKYNSASGLCYATRYEGRDRGVLVQLGQQQLGHLPLGLHDELMARPAPPLG</sequence>
<name>E1Z2L3_CHLVA</name>
<dbReference type="eggNOG" id="ENOG502SQFT">
    <property type="taxonomic scope" value="Eukaryota"/>
</dbReference>
<dbReference type="InParanoid" id="E1Z2L3"/>
<keyword evidence="1" id="KW-0732">Signal</keyword>
<dbReference type="RefSeq" id="XP_005852120.1">
    <property type="nucleotide sequence ID" value="XM_005852058.1"/>
</dbReference>
<organism evidence="3">
    <name type="scientific">Chlorella variabilis</name>
    <name type="common">Green alga</name>
    <dbReference type="NCBI Taxonomy" id="554065"/>
    <lineage>
        <taxon>Eukaryota</taxon>
        <taxon>Viridiplantae</taxon>
        <taxon>Chlorophyta</taxon>
        <taxon>core chlorophytes</taxon>
        <taxon>Trebouxiophyceae</taxon>
        <taxon>Chlorellales</taxon>
        <taxon>Chlorellaceae</taxon>
        <taxon>Chlorella clade</taxon>
        <taxon>Chlorella</taxon>
    </lineage>
</organism>
<evidence type="ECO:0000313" key="2">
    <source>
        <dbReference type="EMBL" id="EFN60018.1"/>
    </source>
</evidence>
<dbReference type="AlphaFoldDB" id="E1Z2L3"/>
<feature type="chain" id="PRO_5003155891" evidence="1">
    <location>
        <begin position="25"/>
        <end position="202"/>
    </location>
</feature>
<dbReference type="SUPFAM" id="SSF160532">
    <property type="entry name" value="Ava3019-like"/>
    <property type="match status" value="1"/>
</dbReference>